<keyword evidence="3" id="KW-1185">Reference proteome</keyword>
<dbReference type="EMBL" id="VNJI01000002">
    <property type="protein sequence ID" value="TVY11564.1"/>
    <property type="molecule type" value="Genomic_DNA"/>
</dbReference>
<evidence type="ECO:0000256" key="1">
    <source>
        <dbReference type="SAM" id="Phobius"/>
    </source>
</evidence>
<sequence length="296" mass="34135">MIIWKKKPGCCSRSWMESRLRSKKWRKLTRNINVLTGNTNFQGKKLWLPELEVFCARIWGGVALRVMHWVWIGAACLLIVLALIAVSKVKIMLVCSRRKNNDEFTLHVKALYGIVRLRFKMPLMKFKGLYDGLVVKTEQVNASEGNLMADQKRHIKPEDIKQAFKDVRELLHHCFHFNEWLKGCLAQVHCTKLIWNTSVGVGDAPETAITAGMVWGLKTSLLGYIFRFIQLETRPKLQVVPVFNGMAMDTEIESHGYIRVIHIMMAGVQLLIRVLKVKDGWKTWRSILQRAAKRPV</sequence>
<dbReference type="InterPro" id="IPR021338">
    <property type="entry name" value="DUF2953"/>
</dbReference>
<protein>
    <submittedName>
        <fullName evidence="2">DUF2953 domain-containing protein</fullName>
    </submittedName>
</protein>
<keyword evidence="1" id="KW-1133">Transmembrane helix</keyword>
<dbReference type="Pfam" id="PF11167">
    <property type="entry name" value="DUF2953"/>
    <property type="match status" value="1"/>
</dbReference>
<keyword evidence="1" id="KW-0472">Membrane</keyword>
<dbReference type="AlphaFoldDB" id="A0A559KHF9"/>
<name>A0A559KHF9_9BACL</name>
<comment type="caution">
    <text evidence="2">The sequence shown here is derived from an EMBL/GenBank/DDBJ whole genome shotgun (WGS) entry which is preliminary data.</text>
</comment>
<accession>A0A559KHF9</accession>
<proteinExistence type="predicted"/>
<dbReference type="Proteomes" id="UP000317036">
    <property type="component" value="Unassembled WGS sequence"/>
</dbReference>
<reference evidence="2 3" key="1">
    <citation type="submission" date="2019-07" db="EMBL/GenBank/DDBJ databases">
        <authorList>
            <person name="Kim J."/>
        </authorList>
    </citation>
    <scope>NUCLEOTIDE SEQUENCE [LARGE SCALE GENOMIC DNA]</scope>
    <source>
        <strain evidence="2 3">JC52</strain>
    </source>
</reference>
<keyword evidence="1" id="KW-0812">Transmembrane</keyword>
<gene>
    <name evidence="2" type="ORF">FPZ49_02355</name>
</gene>
<organism evidence="2 3">
    <name type="scientific">Paenibacillus cremeus</name>
    <dbReference type="NCBI Taxonomy" id="2163881"/>
    <lineage>
        <taxon>Bacteria</taxon>
        <taxon>Bacillati</taxon>
        <taxon>Bacillota</taxon>
        <taxon>Bacilli</taxon>
        <taxon>Bacillales</taxon>
        <taxon>Paenibacillaceae</taxon>
        <taxon>Paenibacillus</taxon>
    </lineage>
</organism>
<evidence type="ECO:0000313" key="2">
    <source>
        <dbReference type="EMBL" id="TVY11564.1"/>
    </source>
</evidence>
<feature type="transmembrane region" description="Helical" evidence="1">
    <location>
        <begin position="69"/>
        <end position="89"/>
    </location>
</feature>
<evidence type="ECO:0000313" key="3">
    <source>
        <dbReference type="Proteomes" id="UP000317036"/>
    </source>
</evidence>